<evidence type="ECO:0000256" key="4">
    <source>
        <dbReference type="SAM" id="Phobius"/>
    </source>
</evidence>
<feature type="region of interest" description="Disordered" evidence="3">
    <location>
        <begin position="1147"/>
        <end position="1212"/>
    </location>
</feature>
<keyword evidence="1" id="KW-0433">Leucine-rich repeat</keyword>
<feature type="domain" description="LRRC37A/B like protein 1 C-terminal" evidence="5">
    <location>
        <begin position="1396"/>
        <end position="1530"/>
    </location>
</feature>
<organism evidence="7 8">
    <name type="scientific">Peromyscus maniculatus bairdii</name>
    <name type="common">Prairie deer mouse</name>
    <dbReference type="NCBI Taxonomy" id="230844"/>
    <lineage>
        <taxon>Eukaryota</taxon>
        <taxon>Metazoa</taxon>
        <taxon>Chordata</taxon>
        <taxon>Craniata</taxon>
        <taxon>Vertebrata</taxon>
        <taxon>Euteleostomi</taxon>
        <taxon>Mammalia</taxon>
        <taxon>Eutheria</taxon>
        <taxon>Euarchontoglires</taxon>
        <taxon>Glires</taxon>
        <taxon>Rodentia</taxon>
        <taxon>Myomorpha</taxon>
        <taxon>Muroidea</taxon>
        <taxon>Cricetidae</taxon>
        <taxon>Neotominae</taxon>
        <taxon>Peromyscus</taxon>
    </lineage>
</organism>
<dbReference type="Gene3D" id="3.80.10.10">
    <property type="entry name" value="Ribonuclease Inhibitor"/>
    <property type="match status" value="1"/>
</dbReference>
<feature type="region of interest" description="Disordered" evidence="3">
    <location>
        <begin position="1240"/>
        <end position="1260"/>
    </location>
</feature>
<dbReference type="InterPro" id="IPR029423">
    <property type="entry name" value="LRRC37AB_C"/>
</dbReference>
<keyword evidence="4" id="KW-1133">Transmembrane helix</keyword>
<feature type="domain" description="Leucine-rich repeat-containing protein 37 N-terminal" evidence="6">
    <location>
        <begin position="508"/>
        <end position="566"/>
    </location>
</feature>
<reference evidence="7 8" key="1">
    <citation type="submission" date="2018-10" db="EMBL/GenBank/DDBJ databases">
        <title>Improved assembly of the deer mouse Peromyscus maniculatus genome.</title>
        <authorList>
            <person name="Lassance J.-M."/>
            <person name="Hoekstra H.E."/>
        </authorList>
    </citation>
    <scope>NUCLEOTIDE SEQUENCE [LARGE SCALE GENOMIC DNA]</scope>
</reference>
<accession>A0A8C8W8W2</accession>
<evidence type="ECO:0000256" key="2">
    <source>
        <dbReference type="ARBA" id="ARBA00022737"/>
    </source>
</evidence>
<dbReference type="SUPFAM" id="SSF52058">
    <property type="entry name" value="L domain-like"/>
    <property type="match status" value="1"/>
</dbReference>
<evidence type="ECO:0000259" key="6">
    <source>
        <dbReference type="Pfam" id="PF15779"/>
    </source>
</evidence>
<protein>
    <submittedName>
        <fullName evidence="7">Uncharacterized protein</fullName>
    </submittedName>
</protein>
<feature type="compositionally biased region" description="Polar residues" evidence="3">
    <location>
        <begin position="1240"/>
        <end position="1250"/>
    </location>
</feature>
<evidence type="ECO:0000313" key="8">
    <source>
        <dbReference type="Proteomes" id="UP000694547"/>
    </source>
</evidence>
<evidence type="ECO:0000259" key="5">
    <source>
        <dbReference type="Pfam" id="PF14914"/>
    </source>
</evidence>
<evidence type="ECO:0000313" key="7">
    <source>
        <dbReference type="Ensembl" id="ENSPEMP00000037307.1"/>
    </source>
</evidence>
<feature type="domain" description="Leucine-rich repeat-containing protein 37 N-terminal" evidence="6">
    <location>
        <begin position="361"/>
        <end position="428"/>
    </location>
</feature>
<feature type="compositionally biased region" description="Polar residues" evidence="3">
    <location>
        <begin position="293"/>
        <end position="311"/>
    </location>
</feature>
<dbReference type="InterPro" id="IPR032675">
    <property type="entry name" value="LRR_dom_sf"/>
</dbReference>
<dbReference type="InterPro" id="IPR015753">
    <property type="entry name" value="LRRC37"/>
</dbReference>
<dbReference type="Pfam" id="PF14914">
    <property type="entry name" value="LRRC37AB_C"/>
    <property type="match status" value="1"/>
</dbReference>
<reference evidence="7" key="3">
    <citation type="submission" date="2025-09" db="UniProtKB">
        <authorList>
            <consortium name="Ensembl"/>
        </authorList>
    </citation>
    <scope>IDENTIFICATION</scope>
</reference>
<proteinExistence type="predicted"/>
<feature type="domain" description="Leucine-rich repeat-containing protein 37 N-terminal" evidence="6">
    <location>
        <begin position="568"/>
        <end position="639"/>
    </location>
</feature>
<name>A0A8C8W8W2_PERMB</name>
<dbReference type="Pfam" id="PF15779">
    <property type="entry name" value="LRRC37"/>
    <property type="match status" value="5"/>
</dbReference>
<dbReference type="Ensembl" id="ENSPEMT00000036442.1">
    <property type="protein sequence ID" value="ENSPEMP00000037307.1"/>
    <property type="gene ID" value="ENSPEMG00000008544.2"/>
</dbReference>
<keyword evidence="8" id="KW-1185">Reference proteome</keyword>
<keyword evidence="4" id="KW-0472">Membrane</keyword>
<dbReference type="InterPro" id="IPR003591">
    <property type="entry name" value="Leu-rich_rpt_typical-subtyp"/>
</dbReference>
<keyword evidence="4" id="KW-0812">Transmembrane</keyword>
<feature type="transmembrane region" description="Helical" evidence="4">
    <location>
        <begin position="1506"/>
        <end position="1526"/>
    </location>
</feature>
<dbReference type="Pfam" id="PF13855">
    <property type="entry name" value="LRR_8"/>
    <property type="match status" value="1"/>
</dbReference>
<sequence length="1553" mass="173823">ISGGFHSVSHQCGAALWIESLLHVMSLLQFGARRLLFTWQLLWLLALAVPILEFTGDPVQLTSEPWMPTKLWSWHPSDRPPKSPHTRAPKTDTAGVEDLGSSASTEVLVPLEELTDSLLPFQDPSTSREPNPEPEELAVSHQDLTNKLIPPGKKPKNLLILKGDQIQAPIVPSQFRSTPSLSEATDHQLYEIIVPPLDSRSSKSADEAPELLEQVEPDQLETQVQNPENLLQDAPDYFPQPPEEDEPLIPAHRPLPSEERPMHPEINGSPPNRNEAQHSNLRNVTVNPVDLETVTSEADTEAQATLSQPRTLGQFPESSELLEPSSTQHEAPDEILELPEDLENSGSQLEALAPSTKLPEEISLVEQEATVPVPESSMQSVVETPLTTIPHPSQDQVLHYTSPKITVKPVDVVVTITSEPGKEIESSPYEEETPTQTPGPLVGAEPFPSQQQQPSQENAEELGPLPTQQEDLSQHLGPVLEDEPSPSELEQPVQLSESPEEVGSGSGNQPEASVQPAEVPPVEQEALLQTPDQSEDHHYHLPHVTVRPVDVALTITSEPTKETESSLGELSQTMPESTLYLTEPPREIVAPASVYQEVTVPAPRKDQAEYPTAPIVSFQPLDLELTITSEPTREPHHPTTPKQTIIVHLPKRPLVKHPEHVHVQHQKPTQVTVQPLDLELTVSRQTTAEEKLSQTVQKSTTQFTKPPKEVVAPVPIYQEVTVPAPGQAQVEGSTSLVSFQPLDLGLTISSKPTREAHHPTTPKLPLVIHPEHFSEMTPLPPDLAEKQYPSPTEVTVTFFKVKLTSTPYPESSNTEQDLAVEQNAYLYTDICDFCLCENETLLCIHLSPVRRLQQVPVPKPDTYNDTFAILNFQGNDISYIDKNVWKAYRWAEKLIISENHLTELHKDTFEGLLSLQVLNLGCNLLTELSFGTFQAWHGMQFLQKLILSRNPLTIVEDPYFFKLPAVKYLDLGTTQVQLTTLENILMMTLQLEHLILPKHMVCCLCKYKTDIEIVCKTVKLHCHSGCLINTTHCLEEASIGNPEGPFMKVLQTRKENTTMELIIEPEKGYSDKENANYSSSMEEEINFSDENDVMSALNYILPYFSEGNLEDVSGNFTYKNKLNKLYFLENLLDAEINERWEPAQAEESSLAEIEKAEKRSPPTTELQQLHPGQKLRKSGGNFFHSEPLLPKEHREAVSSPPEQSLVDEAPTTKSLPEFIDRRKDLSYTIYVLESANANVKRTKGSNPNLQSEERHRNLRKKKSHFQLIAKKPASSVMRSLVNSPAGGVFSSLGDLSYTEKPISEIYAALEPTEKQLEENQAATDNTEENILEPTVMMPEEAVSENVPSENPVVYSNVPTSYVIPTVKQISDPHLEFVLGSQKHSHFKEYEYPLVMSPGEHFESHLNKQLQPLIPNNDVRRLISHVIRTLKMDCTDSEVQLSCAKLISRTGLLMKLLSEQQEFKFSRTEWDTEQWKNENYLNETSESHLEPSQRAKQVPGFSYNNKVILAVSVTVVVTVLIIIFCLIEVRTTGHSCVQNVPCVCNRFRTCELKT</sequence>
<evidence type="ECO:0000256" key="1">
    <source>
        <dbReference type="ARBA" id="ARBA00022614"/>
    </source>
</evidence>
<reference evidence="7" key="2">
    <citation type="submission" date="2025-08" db="UniProtKB">
        <authorList>
            <consortium name="Ensembl"/>
        </authorList>
    </citation>
    <scope>IDENTIFICATION</scope>
</reference>
<feature type="compositionally biased region" description="Polar residues" evidence="3">
    <location>
        <begin position="376"/>
        <end position="394"/>
    </location>
</feature>
<dbReference type="GeneTree" id="ENSGT00530000063282"/>
<dbReference type="PANTHER" id="PTHR23045:SF9">
    <property type="entry name" value="LEUCINE RICH REPEAT CONTAINING 37A-RELATED"/>
    <property type="match status" value="1"/>
</dbReference>
<feature type="region of interest" description="Disordered" evidence="3">
    <location>
        <begin position="418"/>
        <end position="529"/>
    </location>
</feature>
<feature type="compositionally biased region" description="Low complexity" evidence="3">
    <location>
        <begin position="316"/>
        <end position="326"/>
    </location>
</feature>
<feature type="compositionally biased region" description="Acidic residues" evidence="3">
    <location>
        <begin position="333"/>
        <end position="343"/>
    </location>
</feature>
<feature type="domain" description="Leucine-rich repeat-containing protein 37 N-terminal" evidence="6">
    <location>
        <begin position="689"/>
        <end position="760"/>
    </location>
</feature>
<dbReference type="InterPro" id="IPR032754">
    <property type="entry name" value="LRRC37_N"/>
</dbReference>
<feature type="region of interest" description="Disordered" evidence="3">
    <location>
        <begin position="74"/>
        <end position="102"/>
    </location>
</feature>
<feature type="region of interest" description="Disordered" evidence="3">
    <location>
        <begin position="231"/>
        <end position="394"/>
    </location>
</feature>
<feature type="domain" description="Leucine-rich repeat-containing protein 37 N-terminal" evidence="6">
    <location>
        <begin position="249"/>
        <end position="304"/>
    </location>
</feature>
<feature type="compositionally biased region" description="Polar residues" evidence="3">
    <location>
        <begin position="269"/>
        <end position="286"/>
    </location>
</feature>
<dbReference type="PANTHER" id="PTHR23045">
    <property type="entry name" value="LEUCINE-RICH REPEAT-CONTAINING PROTEIN 37A"/>
    <property type="match status" value="1"/>
</dbReference>
<evidence type="ECO:0000256" key="3">
    <source>
        <dbReference type="SAM" id="MobiDB-lite"/>
    </source>
</evidence>
<dbReference type="Proteomes" id="UP000694547">
    <property type="component" value="Chromosome 8"/>
</dbReference>
<dbReference type="SMART" id="SM00369">
    <property type="entry name" value="LRR_TYP"/>
    <property type="match status" value="3"/>
</dbReference>
<dbReference type="InterPro" id="IPR001611">
    <property type="entry name" value="Leu-rich_rpt"/>
</dbReference>
<keyword evidence="2" id="KW-0677">Repeat</keyword>